<dbReference type="Pfam" id="PF07683">
    <property type="entry name" value="CobW_C"/>
    <property type="match status" value="1"/>
</dbReference>
<dbReference type="CDD" id="cd03112">
    <property type="entry name" value="CobW-like"/>
    <property type="match status" value="1"/>
</dbReference>
<dbReference type="SUPFAM" id="SSF52540">
    <property type="entry name" value="P-loop containing nucleoside triphosphate hydrolases"/>
    <property type="match status" value="1"/>
</dbReference>
<evidence type="ECO:0000259" key="8">
    <source>
        <dbReference type="SMART" id="SM00833"/>
    </source>
</evidence>
<dbReference type="RefSeq" id="WP_247029955.1">
    <property type="nucleotide sequence ID" value="NZ_JALKCH010000009.1"/>
</dbReference>
<evidence type="ECO:0000256" key="6">
    <source>
        <dbReference type="ARBA" id="ARBA00049117"/>
    </source>
</evidence>
<evidence type="ECO:0000256" key="2">
    <source>
        <dbReference type="ARBA" id="ARBA00022801"/>
    </source>
</evidence>
<keyword evidence="2" id="KW-0378">Hydrolase</keyword>
<organism evidence="9 10">
    <name type="scientific">Ancylobacter crimeensis</name>
    <dbReference type="NCBI Taxonomy" id="2579147"/>
    <lineage>
        <taxon>Bacteria</taxon>
        <taxon>Pseudomonadati</taxon>
        <taxon>Pseudomonadota</taxon>
        <taxon>Alphaproteobacteria</taxon>
        <taxon>Hyphomicrobiales</taxon>
        <taxon>Xanthobacteraceae</taxon>
        <taxon>Ancylobacter</taxon>
    </lineage>
</organism>
<dbReference type="Gene3D" id="3.30.1220.10">
    <property type="entry name" value="CobW-like, C-terminal domain"/>
    <property type="match status" value="1"/>
</dbReference>
<comment type="similarity">
    <text evidence="4">Belongs to the SIMIBI class G3E GTPase family. ZNG1 subfamily.</text>
</comment>
<dbReference type="PANTHER" id="PTHR13748:SF62">
    <property type="entry name" value="COBW DOMAIN-CONTAINING PROTEIN"/>
    <property type="match status" value="1"/>
</dbReference>
<evidence type="ECO:0000256" key="5">
    <source>
        <dbReference type="ARBA" id="ARBA00045658"/>
    </source>
</evidence>
<name>A0ABT0DDN3_9HYPH</name>
<evidence type="ECO:0000313" key="9">
    <source>
        <dbReference type="EMBL" id="MCK0198052.1"/>
    </source>
</evidence>
<dbReference type="EMBL" id="JALKCH010000009">
    <property type="protein sequence ID" value="MCK0198052.1"/>
    <property type="molecule type" value="Genomic_DNA"/>
</dbReference>
<keyword evidence="1" id="KW-0547">Nucleotide-binding</keyword>
<gene>
    <name evidence="9" type="ORF">MWN34_14145</name>
</gene>
<evidence type="ECO:0000256" key="3">
    <source>
        <dbReference type="ARBA" id="ARBA00023186"/>
    </source>
</evidence>
<feature type="compositionally biased region" description="Low complexity" evidence="7">
    <location>
        <begin position="1"/>
        <end position="15"/>
    </location>
</feature>
<dbReference type="SMART" id="SM00833">
    <property type="entry name" value="CobW_C"/>
    <property type="match status" value="1"/>
</dbReference>
<dbReference type="SUPFAM" id="SSF90002">
    <property type="entry name" value="Hypothetical protein YjiA, C-terminal domain"/>
    <property type="match status" value="1"/>
</dbReference>
<keyword evidence="10" id="KW-1185">Reference proteome</keyword>
<evidence type="ECO:0000313" key="10">
    <source>
        <dbReference type="Proteomes" id="UP001203284"/>
    </source>
</evidence>
<dbReference type="InterPro" id="IPR051316">
    <property type="entry name" value="Zinc-reg_GTPase_activator"/>
</dbReference>
<comment type="caution">
    <text evidence="9">The sequence shown here is derived from an EMBL/GenBank/DDBJ whole genome shotgun (WGS) entry which is preliminary data.</text>
</comment>
<dbReference type="Gene3D" id="3.40.50.300">
    <property type="entry name" value="P-loop containing nucleotide triphosphate hydrolases"/>
    <property type="match status" value="1"/>
</dbReference>
<evidence type="ECO:0000256" key="1">
    <source>
        <dbReference type="ARBA" id="ARBA00022741"/>
    </source>
</evidence>
<comment type="catalytic activity">
    <reaction evidence="6">
        <text>GTP + H2O = GDP + phosphate + H(+)</text>
        <dbReference type="Rhea" id="RHEA:19669"/>
        <dbReference type="ChEBI" id="CHEBI:15377"/>
        <dbReference type="ChEBI" id="CHEBI:15378"/>
        <dbReference type="ChEBI" id="CHEBI:37565"/>
        <dbReference type="ChEBI" id="CHEBI:43474"/>
        <dbReference type="ChEBI" id="CHEBI:58189"/>
    </reaction>
    <physiologicalReaction direction="left-to-right" evidence="6">
        <dbReference type="Rhea" id="RHEA:19670"/>
    </physiologicalReaction>
</comment>
<protein>
    <submittedName>
        <fullName evidence="9">GTP-binding protein</fullName>
    </submittedName>
</protein>
<evidence type="ECO:0000256" key="4">
    <source>
        <dbReference type="ARBA" id="ARBA00034320"/>
    </source>
</evidence>
<reference evidence="9 10" key="1">
    <citation type="submission" date="2022-04" db="EMBL/GenBank/DDBJ databases">
        <authorList>
            <person name="Grouzdev D.S."/>
            <person name="Pantiukh K.S."/>
            <person name="Krutkina M.S."/>
        </authorList>
    </citation>
    <scope>NUCLEOTIDE SEQUENCE [LARGE SCALE GENOMIC DNA]</scope>
    <source>
        <strain evidence="9 10">6x-1</strain>
    </source>
</reference>
<sequence length="383" mass="41255">MTADTPADTSTPTSARSGPPAPIPVTLLTGFLGAGKTTLLNRLLSDPGLVDTAVLINEFGEIGLDHLLVQHFDDATVLLSSGCLCCTVRGDLVEGLEALLRRMDNGEIPPFRRIVIETTGLADPAPILHVLMMHPYLLLRLRLDGVVTLVDAVNGMETLDAHSESVRQVAISDRIALSKTDLVDSEPRRAALAALRARLAALAPAAPVLDVAKGEATAQALLDAGLYDPASKIADVARWLAEEKVAAAETGIGHDPNRHDDRIRAFTLATDAPVGAVALDLFLELVRGTHGSKLLRLKGIVKLMEDPERPLVLHGVQHVLHPPSQLPAWPDEDRRTRLVMIVRDVEPAVIRRLFDAFMGLPRPDTPDPLVVHDNPLAPATLRR</sequence>
<dbReference type="InterPro" id="IPR036627">
    <property type="entry name" value="CobW-likC_sf"/>
</dbReference>
<dbReference type="InterPro" id="IPR003495">
    <property type="entry name" value="CobW/HypB/UreG_nucleotide-bd"/>
</dbReference>
<feature type="domain" description="CobW C-terminal" evidence="8">
    <location>
        <begin position="263"/>
        <end position="358"/>
    </location>
</feature>
<comment type="function">
    <text evidence="5">Zinc chaperone that directly transfers zinc cofactor to target proteins, thereby activating them. Zinc is transferred from the CXCC motif in the GTPase domain to the zinc binding site in target proteins in a process requiring GTP hydrolysis.</text>
</comment>
<evidence type="ECO:0000256" key="7">
    <source>
        <dbReference type="SAM" id="MobiDB-lite"/>
    </source>
</evidence>
<dbReference type="Pfam" id="PF02492">
    <property type="entry name" value="cobW"/>
    <property type="match status" value="1"/>
</dbReference>
<dbReference type="InterPro" id="IPR027417">
    <property type="entry name" value="P-loop_NTPase"/>
</dbReference>
<accession>A0ABT0DDN3</accession>
<feature type="region of interest" description="Disordered" evidence="7">
    <location>
        <begin position="1"/>
        <end position="21"/>
    </location>
</feature>
<proteinExistence type="inferred from homology"/>
<dbReference type="Proteomes" id="UP001203284">
    <property type="component" value="Unassembled WGS sequence"/>
</dbReference>
<dbReference type="PANTHER" id="PTHR13748">
    <property type="entry name" value="COBW-RELATED"/>
    <property type="match status" value="1"/>
</dbReference>
<dbReference type="InterPro" id="IPR011629">
    <property type="entry name" value="CobW-like_C"/>
</dbReference>
<keyword evidence="3" id="KW-0143">Chaperone</keyword>